<keyword evidence="2" id="KW-0418">Kinase</keyword>
<dbReference type="PANTHER" id="PTHR24421:SF60">
    <property type="entry name" value="SENSOR HISTIDINE KINASE COMP"/>
    <property type="match status" value="1"/>
</dbReference>
<keyword evidence="4" id="KW-0812">Transmembrane</keyword>
<dbReference type="EMBL" id="BAAACG010000008">
    <property type="protein sequence ID" value="GAA0738436.1"/>
    <property type="molecule type" value="Genomic_DNA"/>
</dbReference>
<evidence type="ECO:0000256" key="2">
    <source>
        <dbReference type="ARBA" id="ARBA00022777"/>
    </source>
</evidence>
<feature type="transmembrane region" description="Helical" evidence="4">
    <location>
        <begin position="12"/>
        <end position="28"/>
    </location>
</feature>
<feature type="transmembrane region" description="Helical" evidence="4">
    <location>
        <begin position="206"/>
        <end position="226"/>
    </location>
</feature>
<feature type="transmembrane region" description="Helical" evidence="4">
    <location>
        <begin position="181"/>
        <end position="200"/>
    </location>
</feature>
<evidence type="ECO:0000256" key="1">
    <source>
        <dbReference type="ARBA" id="ARBA00022679"/>
    </source>
</evidence>
<evidence type="ECO:0000256" key="3">
    <source>
        <dbReference type="ARBA" id="ARBA00023012"/>
    </source>
</evidence>
<dbReference type="Pfam" id="PF02518">
    <property type="entry name" value="HATPase_c"/>
    <property type="match status" value="1"/>
</dbReference>
<evidence type="ECO:0000313" key="6">
    <source>
        <dbReference type="EMBL" id="GAA0738436.1"/>
    </source>
</evidence>
<feature type="transmembrane region" description="Helical" evidence="4">
    <location>
        <begin position="88"/>
        <end position="111"/>
    </location>
</feature>
<dbReference type="Proteomes" id="UP001501510">
    <property type="component" value="Unassembled WGS sequence"/>
</dbReference>
<keyword evidence="6" id="KW-0547">Nucleotide-binding</keyword>
<evidence type="ECO:0000313" key="7">
    <source>
        <dbReference type="Proteomes" id="UP001501510"/>
    </source>
</evidence>
<keyword evidence="3" id="KW-0902">Two-component regulatory system</keyword>
<dbReference type="InterPro" id="IPR003594">
    <property type="entry name" value="HATPase_dom"/>
</dbReference>
<organism evidence="6 7">
    <name type="scientific">Clostridium oceanicum</name>
    <dbReference type="NCBI Taxonomy" id="1543"/>
    <lineage>
        <taxon>Bacteria</taxon>
        <taxon>Bacillati</taxon>
        <taxon>Bacillota</taxon>
        <taxon>Clostridia</taxon>
        <taxon>Eubacteriales</taxon>
        <taxon>Clostridiaceae</taxon>
        <taxon>Clostridium</taxon>
    </lineage>
</organism>
<feature type="transmembrane region" description="Helical" evidence="4">
    <location>
        <begin position="63"/>
        <end position="82"/>
    </location>
</feature>
<feature type="transmembrane region" description="Helical" evidence="4">
    <location>
        <begin position="246"/>
        <end position="265"/>
    </location>
</feature>
<dbReference type="SUPFAM" id="SSF55874">
    <property type="entry name" value="ATPase domain of HSP90 chaperone/DNA topoisomerase II/histidine kinase"/>
    <property type="match status" value="1"/>
</dbReference>
<comment type="caution">
    <text evidence="6">The sequence shown here is derived from an EMBL/GenBank/DDBJ whole genome shotgun (WGS) entry which is preliminary data.</text>
</comment>
<dbReference type="Gene3D" id="3.30.565.10">
    <property type="entry name" value="Histidine kinase-like ATPase, C-terminal domain"/>
    <property type="match status" value="1"/>
</dbReference>
<evidence type="ECO:0000256" key="4">
    <source>
        <dbReference type="SAM" id="Phobius"/>
    </source>
</evidence>
<dbReference type="InterPro" id="IPR050482">
    <property type="entry name" value="Sensor_HK_TwoCompSys"/>
</dbReference>
<feature type="transmembrane region" description="Helical" evidence="4">
    <location>
        <begin position="271"/>
        <end position="289"/>
    </location>
</feature>
<protein>
    <submittedName>
        <fullName evidence="6">ATP-binding protein</fullName>
    </submittedName>
</protein>
<reference evidence="6 7" key="1">
    <citation type="journal article" date="2019" name="Int. J. Syst. Evol. Microbiol.">
        <title>The Global Catalogue of Microorganisms (GCM) 10K type strain sequencing project: providing services to taxonomists for standard genome sequencing and annotation.</title>
        <authorList>
            <consortium name="The Broad Institute Genomics Platform"/>
            <consortium name="The Broad Institute Genome Sequencing Center for Infectious Disease"/>
            <person name="Wu L."/>
            <person name="Ma J."/>
        </authorList>
    </citation>
    <scope>NUCLEOTIDE SEQUENCE [LARGE SCALE GENOMIC DNA]</scope>
    <source>
        <strain evidence="6 7">JCM 1407</strain>
    </source>
</reference>
<keyword evidence="4" id="KW-1133">Transmembrane helix</keyword>
<accession>A0ABN1JFH4</accession>
<proteinExistence type="predicted"/>
<evidence type="ECO:0000259" key="5">
    <source>
        <dbReference type="PROSITE" id="PS50109"/>
    </source>
</evidence>
<dbReference type="InterPro" id="IPR036890">
    <property type="entry name" value="HATPase_C_sf"/>
</dbReference>
<feature type="domain" description="Histidine kinase" evidence="5">
    <location>
        <begin position="332"/>
        <end position="514"/>
    </location>
</feature>
<dbReference type="PANTHER" id="PTHR24421">
    <property type="entry name" value="NITRATE/NITRITE SENSOR PROTEIN NARX-RELATED"/>
    <property type="match status" value="1"/>
</dbReference>
<keyword evidence="4" id="KW-0472">Membrane</keyword>
<feature type="transmembrane region" description="Helical" evidence="4">
    <location>
        <begin position="34"/>
        <end position="56"/>
    </location>
</feature>
<feature type="transmembrane region" description="Helical" evidence="4">
    <location>
        <begin position="146"/>
        <end position="165"/>
    </location>
</feature>
<gene>
    <name evidence="6" type="ORF">GCM10008906_15840</name>
</gene>
<dbReference type="GO" id="GO:0005524">
    <property type="term" value="F:ATP binding"/>
    <property type="evidence" value="ECO:0007669"/>
    <property type="project" value="UniProtKB-KW"/>
</dbReference>
<keyword evidence="1" id="KW-0808">Transferase</keyword>
<name>A0ABN1JFH4_9CLOT</name>
<dbReference type="RefSeq" id="WP_343760555.1">
    <property type="nucleotide sequence ID" value="NZ_BAAACG010000008.1"/>
</dbReference>
<keyword evidence="7" id="KW-1185">Reference proteome</keyword>
<dbReference type="CDD" id="cd16917">
    <property type="entry name" value="HATPase_UhpB-NarQ-NarX-like"/>
    <property type="match status" value="1"/>
</dbReference>
<dbReference type="InterPro" id="IPR005467">
    <property type="entry name" value="His_kinase_dom"/>
</dbReference>
<keyword evidence="6" id="KW-0067">ATP-binding</keyword>
<sequence>MKFKYKEKQIIFLVNQLLVISFLIYRYIDNKDGAYSSVLSLSVISIMIVTSSYIQFNNLKENVVLSEFSNLLLFLSWIFLLLRSDLEIIEYISFLLYIFLPYKVISFLLVFIFQNSSYKNRKLIDGILKGICFITVLSMLNLRIFYLMLSVNWLFNYICLFYLLCKNKKRVNFVFKSEGKNIIYSIAITLVPFIIYGYFFRNSPDYMGNIGLYIITSLIIFSIYGVIQNNFNELNQYFSLNSRKNVLLCIVVFVTTVMSGVLFHFNAISYFILIHFFIFIALFYLTLLYDEINYKVFKEEKEDFNRNNYNFYINNLIRISKEEEIKKDFSNYLHDEILQDLLSIKNMMYKIDKPKAKDIIIETLEQLNKSIRQQMEEYHPIILKDLTFKENISNLIDMIRETYKNNICIFLECNEDLFLVEPYNISIYRILKELITNSFKHSNCKRIFVSLFQKREEIKVIVEDDGIGFNNIDIKDHHGLSSIKEQVDLLNGNLIIKTGKLGGISVIIEITMRGDNSYEYFINR</sequence>
<dbReference type="PROSITE" id="PS50109">
    <property type="entry name" value="HIS_KIN"/>
    <property type="match status" value="1"/>
</dbReference>